<dbReference type="FunFam" id="3.30.200.20:FF:000042">
    <property type="entry name" value="Aurora kinase A"/>
    <property type="match status" value="1"/>
</dbReference>
<evidence type="ECO:0000256" key="3">
    <source>
        <dbReference type="ARBA" id="ARBA00012513"/>
    </source>
</evidence>
<dbReference type="InterPro" id="IPR008271">
    <property type="entry name" value="Ser/Thr_kinase_AS"/>
</dbReference>
<dbReference type="InterPro" id="IPR028375">
    <property type="entry name" value="KA1/Ssp2_C"/>
</dbReference>
<dbReference type="SUPFAM" id="SSF103243">
    <property type="entry name" value="KA1-like"/>
    <property type="match status" value="1"/>
</dbReference>
<dbReference type="Gene3D" id="1.10.510.10">
    <property type="entry name" value="Transferase(Phosphotransferase) domain 1"/>
    <property type="match status" value="1"/>
</dbReference>
<comment type="caution">
    <text evidence="16">The sequence shown here is derived from an EMBL/GenBank/DDBJ whole genome shotgun (WGS) entry which is preliminary data.</text>
</comment>
<feature type="domain" description="KA1" evidence="15">
    <location>
        <begin position="733"/>
        <end position="781"/>
    </location>
</feature>
<organism evidence="16 17">
    <name type="scientific">Smittium megazygosporum</name>
    <dbReference type="NCBI Taxonomy" id="133381"/>
    <lineage>
        <taxon>Eukaryota</taxon>
        <taxon>Fungi</taxon>
        <taxon>Fungi incertae sedis</taxon>
        <taxon>Zoopagomycota</taxon>
        <taxon>Kickxellomycotina</taxon>
        <taxon>Harpellomycetes</taxon>
        <taxon>Harpellales</taxon>
        <taxon>Legeriomycetaceae</taxon>
        <taxon>Smittium</taxon>
    </lineage>
</organism>
<dbReference type="PROSITE" id="PS00107">
    <property type="entry name" value="PROTEIN_KINASE_ATP"/>
    <property type="match status" value="1"/>
</dbReference>
<comment type="subcellular location">
    <subcellularLocation>
        <location evidence="1">Cytoplasm</location>
    </subcellularLocation>
</comment>
<keyword evidence="5" id="KW-0723">Serine/threonine-protein kinase</keyword>
<dbReference type="InterPro" id="IPR017441">
    <property type="entry name" value="Protein_kinase_ATP_BS"/>
</dbReference>
<evidence type="ECO:0000256" key="13">
    <source>
        <dbReference type="SAM" id="MobiDB-lite"/>
    </source>
</evidence>
<dbReference type="PROSITE" id="PS50032">
    <property type="entry name" value="KA1"/>
    <property type="match status" value="1"/>
</dbReference>
<keyword evidence="4" id="KW-0963">Cytoplasm</keyword>
<evidence type="ECO:0000256" key="1">
    <source>
        <dbReference type="ARBA" id="ARBA00004496"/>
    </source>
</evidence>
<evidence type="ECO:0000256" key="10">
    <source>
        <dbReference type="ARBA" id="ARBA00047899"/>
    </source>
</evidence>
<feature type="domain" description="Protein kinase" evidence="14">
    <location>
        <begin position="22"/>
        <end position="278"/>
    </location>
</feature>
<evidence type="ECO:0000256" key="2">
    <source>
        <dbReference type="ARBA" id="ARBA00010791"/>
    </source>
</evidence>
<keyword evidence="8" id="KW-0418">Kinase</keyword>
<sequence>MEKRSDRVKNLREKKEQRIGDFVIKSTLGKGTFSKVCLAEHRVNKQTFALKFIKPKSADSNSSNDKHSIRIEREIKLLTLLSHPNIVKLYDVLHTPKFTMIVMEHNSGGELLQFIRSSGRLVERKARVFFRQIVSAVDYCHRNCIIHRDLKLENVMLDGDGKVRLIDFGFANTFNWDKQLDTFCGSPFYAAPEMVNGIKYTGPEVDVWSMGVILFFMLCGRTPFEGENLKEIYDKISKGKFDMPQYLTEDAADLLNKMLTVSPKKRITMSEIKSHPWINTDYEEQVNGYLPARPAVVLDPNPVTLGKMHIYGFSQEDVITALGNPDMASTPIVCIYHLVEDVTSSSPVTLVSNENSRGPEVFINTSQFQRGQTATQESRPNPASNYPNNGNRKLSTFSLSQDMREIKESDYNKLSNNPELSSIMASNYGNGLLPSKSKKGYEIRGNIGESFNWESNSARNSDLNLSRISKIFQSSSKVFNKLRKSLPFIKFRKSTATSNNTGFKNGFKRSNKSTVYAGSPSDRRLSAQPPVPPMPFKLPLHNQNRQMTNQQKAYTPNRRATDFVAPKNPIGASGIPQPNIQNQWADNSPPHFNSYQQNKPEFGRRYSNANSPQNIAMRLSNGLEQLNMNQANNKSSPRPSPMHDIAMTDSGASSNMNSYVPISRTESEVSKHGSSAPISGIFTIKTTLVKPLPEIHSDLDRIFKENSILYRQLSEYFYYCEHYPAGTNTGKGNSHEASPHRFEIHITGTHGNIHTIKFKRVKGSWWAHKKLSQKLIRELFNQS</sequence>
<dbReference type="CDD" id="cd14003">
    <property type="entry name" value="STKc_AMPK-like"/>
    <property type="match status" value="1"/>
</dbReference>
<dbReference type="Pfam" id="PF02149">
    <property type="entry name" value="KA1"/>
    <property type="match status" value="1"/>
</dbReference>
<dbReference type="Gene3D" id="3.30.310.80">
    <property type="entry name" value="Kinase associated domain 1, KA1"/>
    <property type="match status" value="1"/>
</dbReference>
<proteinExistence type="inferred from homology"/>
<dbReference type="Pfam" id="PF00069">
    <property type="entry name" value="Pkinase"/>
    <property type="match status" value="1"/>
</dbReference>
<dbReference type="Proteomes" id="UP000245609">
    <property type="component" value="Unassembled WGS sequence"/>
</dbReference>
<dbReference type="InterPro" id="IPR000719">
    <property type="entry name" value="Prot_kinase_dom"/>
</dbReference>
<evidence type="ECO:0000256" key="4">
    <source>
        <dbReference type="ARBA" id="ARBA00022490"/>
    </source>
</evidence>
<dbReference type="AlphaFoldDB" id="A0A2T9ZCJ4"/>
<gene>
    <name evidence="16" type="ORF">BB560_003226</name>
</gene>
<reference evidence="16 17" key="1">
    <citation type="journal article" date="2018" name="MBio">
        <title>Comparative Genomics Reveals the Core Gene Toolbox for the Fungus-Insect Symbiosis.</title>
        <authorList>
            <person name="Wang Y."/>
            <person name="Stata M."/>
            <person name="Wang W."/>
            <person name="Stajich J.E."/>
            <person name="White M.M."/>
            <person name="Moncalvo J.M."/>
        </authorList>
    </citation>
    <scope>NUCLEOTIDE SEQUENCE [LARGE SCALE GENOMIC DNA]</scope>
    <source>
        <strain evidence="16 17">SC-DP-2</strain>
    </source>
</reference>
<dbReference type="SMART" id="SM00220">
    <property type="entry name" value="S_TKc"/>
    <property type="match status" value="1"/>
</dbReference>
<dbReference type="PROSITE" id="PS00108">
    <property type="entry name" value="PROTEIN_KINASE_ST"/>
    <property type="match status" value="1"/>
</dbReference>
<dbReference type="GO" id="GO:0106310">
    <property type="term" value="F:protein serine kinase activity"/>
    <property type="evidence" value="ECO:0007669"/>
    <property type="project" value="RHEA"/>
</dbReference>
<evidence type="ECO:0000259" key="15">
    <source>
        <dbReference type="PROSITE" id="PS50032"/>
    </source>
</evidence>
<keyword evidence="17" id="KW-1185">Reference proteome</keyword>
<protein>
    <recommendedName>
        <fullName evidence="3">non-specific serine/threonine protein kinase</fullName>
        <ecNumber evidence="3">2.7.11.1</ecNumber>
    </recommendedName>
</protein>
<keyword evidence="9 12" id="KW-0067">ATP-binding</keyword>
<dbReference type="EC" id="2.7.11.1" evidence="3"/>
<evidence type="ECO:0000256" key="11">
    <source>
        <dbReference type="ARBA" id="ARBA00048679"/>
    </source>
</evidence>
<evidence type="ECO:0000256" key="8">
    <source>
        <dbReference type="ARBA" id="ARBA00022777"/>
    </source>
</evidence>
<evidence type="ECO:0000256" key="12">
    <source>
        <dbReference type="PROSITE-ProRule" id="PRU10141"/>
    </source>
</evidence>
<dbReference type="OrthoDB" id="193931at2759"/>
<dbReference type="GO" id="GO:0035556">
    <property type="term" value="P:intracellular signal transduction"/>
    <property type="evidence" value="ECO:0007669"/>
    <property type="project" value="TreeGrafter"/>
</dbReference>
<feature type="binding site" evidence="12">
    <location>
        <position position="51"/>
    </location>
    <ligand>
        <name>ATP</name>
        <dbReference type="ChEBI" id="CHEBI:30616"/>
    </ligand>
</feature>
<dbReference type="PANTHER" id="PTHR24346">
    <property type="entry name" value="MAP/MICROTUBULE AFFINITY-REGULATING KINASE"/>
    <property type="match status" value="1"/>
</dbReference>
<dbReference type="SUPFAM" id="SSF56112">
    <property type="entry name" value="Protein kinase-like (PK-like)"/>
    <property type="match status" value="1"/>
</dbReference>
<accession>A0A2T9ZCJ4</accession>
<dbReference type="InterPro" id="IPR011009">
    <property type="entry name" value="Kinase-like_dom_sf"/>
</dbReference>
<evidence type="ECO:0000313" key="17">
    <source>
        <dbReference type="Proteomes" id="UP000245609"/>
    </source>
</evidence>
<dbReference type="FunFam" id="1.10.510.10:FF:001222">
    <property type="entry name" value="Serine/threonine-protein kinase ppk25"/>
    <property type="match status" value="1"/>
</dbReference>
<evidence type="ECO:0000313" key="16">
    <source>
        <dbReference type="EMBL" id="PVV02324.1"/>
    </source>
</evidence>
<dbReference type="GO" id="GO:0004674">
    <property type="term" value="F:protein serine/threonine kinase activity"/>
    <property type="evidence" value="ECO:0007669"/>
    <property type="project" value="UniProtKB-KW"/>
</dbReference>
<comment type="similarity">
    <text evidence="2">Belongs to the protein kinase superfamily. CAMK Ser/Thr protein kinase family. NIM1 subfamily.</text>
</comment>
<keyword evidence="7 12" id="KW-0547">Nucleotide-binding</keyword>
<dbReference type="InterPro" id="IPR001772">
    <property type="entry name" value="KA1_dom"/>
</dbReference>
<evidence type="ECO:0000259" key="14">
    <source>
        <dbReference type="PROSITE" id="PS50011"/>
    </source>
</evidence>
<dbReference type="GO" id="GO:0005524">
    <property type="term" value="F:ATP binding"/>
    <property type="evidence" value="ECO:0007669"/>
    <property type="project" value="UniProtKB-UniRule"/>
</dbReference>
<dbReference type="PANTHER" id="PTHR24346:SF82">
    <property type="entry name" value="KP78A-RELATED"/>
    <property type="match status" value="1"/>
</dbReference>
<dbReference type="GO" id="GO:0005737">
    <property type="term" value="C:cytoplasm"/>
    <property type="evidence" value="ECO:0007669"/>
    <property type="project" value="UniProtKB-SubCell"/>
</dbReference>
<comment type="catalytic activity">
    <reaction evidence="11">
        <text>L-seryl-[protein] + ATP = O-phospho-L-seryl-[protein] + ADP + H(+)</text>
        <dbReference type="Rhea" id="RHEA:17989"/>
        <dbReference type="Rhea" id="RHEA-COMP:9863"/>
        <dbReference type="Rhea" id="RHEA-COMP:11604"/>
        <dbReference type="ChEBI" id="CHEBI:15378"/>
        <dbReference type="ChEBI" id="CHEBI:29999"/>
        <dbReference type="ChEBI" id="CHEBI:30616"/>
        <dbReference type="ChEBI" id="CHEBI:83421"/>
        <dbReference type="ChEBI" id="CHEBI:456216"/>
        <dbReference type="EC" id="2.7.11.1"/>
    </reaction>
</comment>
<evidence type="ECO:0000256" key="5">
    <source>
        <dbReference type="ARBA" id="ARBA00022527"/>
    </source>
</evidence>
<keyword evidence="6" id="KW-0808">Transferase</keyword>
<name>A0A2T9ZCJ4_9FUNG</name>
<comment type="catalytic activity">
    <reaction evidence="10">
        <text>L-threonyl-[protein] + ATP = O-phospho-L-threonyl-[protein] + ADP + H(+)</text>
        <dbReference type="Rhea" id="RHEA:46608"/>
        <dbReference type="Rhea" id="RHEA-COMP:11060"/>
        <dbReference type="Rhea" id="RHEA-COMP:11605"/>
        <dbReference type="ChEBI" id="CHEBI:15378"/>
        <dbReference type="ChEBI" id="CHEBI:30013"/>
        <dbReference type="ChEBI" id="CHEBI:30616"/>
        <dbReference type="ChEBI" id="CHEBI:61977"/>
        <dbReference type="ChEBI" id="CHEBI:456216"/>
        <dbReference type="EC" id="2.7.11.1"/>
    </reaction>
</comment>
<feature type="region of interest" description="Disordered" evidence="13">
    <location>
        <begin position="367"/>
        <end position="395"/>
    </location>
</feature>
<evidence type="ECO:0000256" key="7">
    <source>
        <dbReference type="ARBA" id="ARBA00022741"/>
    </source>
</evidence>
<evidence type="ECO:0000256" key="9">
    <source>
        <dbReference type="ARBA" id="ARBA00022840"/>
    </source>
</evidence>
<dbReference type="STRING" id="133381.A0A2T9ZCJ4"/>
<dbReference type="PROSITE" id="PS50011">
    <property type="entry name" value="PROTEIN_KINASE_DOM"/>
    <property type="match status" value="1"/>
</dbReference>
<dbReference type="EMBL" id="MBFS01000510">
    <property type="protein sequence ID" value="PVV02324.1"/>
    <property type="molecule type" value="Genomic_DNA"/>
</dbReference>
<evidence type="ECO:0000256" key="6">
    <source>
        <dbReference type="ARBA" id="ARBA00022679"/>
    </source>
</evidence>